<dbReference type="Pfam" id="PF19054">
    <property type="entry name" value="DUF5753"/>
    <property type="match status" value="1"/>
</dbReference>
<dbReference type="AlphaFoldDB" id="A0A1H0WV17"/>
<evidence type="ECO:0000313" key="2">
    <source>
        <dbReference type="EMBL" id="SDP94548.1"/>
    </source>
</evidence>
<dbReference type="OrthoDB" id="3458445at2"/>
<feature type="domain" description="HTH cro/C1-type" evidence="1">
    <location>
        <begin position="17"/>
        <end position="68"/>
    </location>
</feature>
<dbReference type="STRING" id="405564.SAMN04487905_11635"/>
<dbReference type="SUPFAM" id="SSF47413">
    <property type="entry name" value="lambda repressor-like DNA-binding domains"/>
    <property type="match status" value="1"/>
</dbReference>
<sequence length="291" mass="33423">MTETSSPTVWRRWLAFELVRLRRENGLEQKDVAKALRCTKAKVSYIETAERPVVLRDLEEVLLPLYGVPEERWPTYLEAASNSRRKGWWESYGSETLPDWFSLFVGLEQGASRIRTYEAQLVPGLLQTSDYANALLRRSTMERSEHELETSARFRLSRQSVFGRENPPRLWAILDEAVLRRLVGSRETMRFQLERLANATRDPKITIQVVPFTTGAHPGMTGPFTMLGFPWEHDPGVVFLEYRSGALYLEEAHAIESHTVAFEHLCALALPPDESISMIRTIAKEFSDDEH</sequence>
<evidence type="ECO:0000313" key="3">
    <source>
        <dbReference type="Proteomes" id="UP000199497"/>
    </source>
</evidence>
<dbReference type="InterPro" id="IPR043917">
    <property type="entry name" value="DUF5753"/>
</dbReference>
<reference evidence="3" key="1">
    <citation type="submission" date="2016-10" db="EMBL/GenBank/DDBJ databases">
        <authorList>
            <person name="Varghese N."/>
            <person name="Submissions S."/>
        </authorList>
    </citation>
    <scope>NUCLEOTIDE SEQUENCE [LARGE SCALE GENOMIC DNA]</scope>
    <source>
        <strain evidence="3">DSM 46732</strain>
    </source>
</reference>
<gene>
    <name evidence="2" type="ORF">SAMN04487905_11635</name>
</gene>
<proteinExistence type="predicted"/>
<protein>
    <submittedName>
        <fullName evidence="2">Helix-turn-helix domain-containing protein</fullName>
    </submittedName>
</protein>
<dbReference type="InterPro" id="IPR001387">
    <property type="entry name" value="Cro/C1-type_HTH"/>
</dbReference>
<evidence type="ECO:0000259" key="1">
    <source>
        <dbReference type="SMART" id="SM00530"/>
    </source>
</evidence>
<dbReference type="Pfam" id="PF13560">
    <property type="entry name" value="HTH_31"/>
    <property type="match status" value="1"/>
</dbReference>
<dbReference type="Proteomes" id="UP000199497">
    <property type="component" value="Unassembled WGS sequence"/>
</dbReference>
<dbReference type="RefSeq" id="WP_092604301.1">
    <property type="nucleotide sequence ID" value="NZ_FNJR01000016.1"/>
</dbReference>
<dbReference type="CDD" id="cd00093">
    <property type="entry name" value="HTH_XRE"/>
    <property type="match status" value="1"/>
</dbReference>
<organism evidence="2 3">
    <name type="scientific">Actinopolyspora xinjiangensis</name>
    <dbReference type="NCBI Taxonomy" id="405564"/>
    <lineage>
        <taxon>Bacteria</taxon>
        <taxon>Bacillati</taxon>
        <taxon>Actinomycetota</taxon>
        <taxon>Actinomycetes</taxon>
        <taxon>Actinopolysporales</taxon>
        <taxon>Actinopolysporaceae</taxon>
        <taxon>Actinopolyspora</taxon>
    </lineage>
</organism>
<accession>A0A1H0WV17</accession>
<dbReference type="Gene3D" id="1.10.260.40">
    <property type="entry name" value="lambda repressor-like DNA-binding domains"/>
    <property type="match status" value="1"/>
</dbReference>
<keyword evidence="3" id="KW-1185">Reference proteome</keyword>
<dbReference type="EMBL" id="FNJR01000016">
    <property type="protein sequence ID" value="SDP94548.1"/>
    <property type="molecule type" value="Genomic_DNA"/>
</dbReference>
<dbReference type="GO" id="GO:0003677">
    <property type="term" value="F:DNA binding"/>
    <property type="evidence" value="ECO:0007669"/>
    <property type="project" value="InterPro"/>
</dbReference>
<name>A0A1H0WV17_9ACTN</name>
<dbReference type="SMART" id="SM00530">
    <property type="entry name" value="HTH_XRE"/>
    <property type="match status" value="1"/>
</dbReference>
<dbReference type="InterPro" id="IPR010982">
    <property type="entry name" value="Lambda_DNA-bd_dom_sf"/>
</dbReference>